<organism evidence="9 10">
    <name type="scientific">Betta splendens</name>
    <name type="common">Siamese fighting fish</name>
    <dbReference type="NCBI Taxonomy" id="158456"/>
    <lineage>
        <taxon>Eukaryota</taxon>
        <taxon>Metazoa</taxon>
        <taxon>Chordata</taxon>
        <taxon>Craniata</taxon>
        <taxon>Vertebrata</taxon>
        <taxon>Euteleostomi</taxon>
        <taxon>Actinopterygii</taxon>
        <taxon>Neopterygii</taxon>
        <taxon>Teleostei</taxon>
        <taxon>Neoteleostei</taxon>
        <taxon>Acanthomorphata</taxon>
        <taxon>Anabantaria</taxon>
        <taxon>Anabantiformes</taxon>
        <taxon>Anabantoidei</taxon>
        <taxon>Osphronemidae</taxon>
        <taxon>Betta</taxon>
    </lineage>
</organism>
<dbReference type="Proteomes" id="UP000515150">
    <property type="component" value="Chromosome 3"/>
</dbReference>
<evidence type="ECO:0000259" key="8">
    <source>
        <dbReference type="PROSITE" id="PS51225"/>
    </source>
</evidence>
<dbReference type="PANTHER" id="PTHR34609">
    <property type="entry name" value="GEO08273P1-RELATED"/>
    <property type="match status" value="1"/>
</dbReference>
<evidence type="ECO:0000256" key="1">
    <source>
        <dbReference type="ARBA" id="ARBA00004141"/>
    </source>
</evidence>
<gene>
    <name evidence="10" type="primary">marveld3</name>
</gene>
<evidence type="ECO:0000256" key="7">
    <source>
        <dbReference type="SAM" id="Phobius"/>
    </source>
</evidence>
<evidence type="ECO:0000256" key="2">
    <source>
        <dbReference type="ARBA" id="ARBA00022692"/>
    </source>
</evidence>
<dbReference type="GeneID" id="114852250"/>
<accession>A0A9W2XPD1</accession>
<evidence type="ECO:0000313" key="10">
    <source>
        <dbReference type="RefSeq" id="XP_055363532.1"/>
    </source>
</evidence>
<comment type="subcellular location">
    <subcellularLocation>
        <location evidence="1">Membrane</location>
        <topology evidence="1">Multi-pass membrane protein</topology>
    </subcellularLocation>
</comment>
<feature type="domain" description="MARVEL" evidence="8">
    <location>
        <begin position="137"/>
        <end position="329"/>
    </location>
</feature>
<keyword evidence="2 5" id="KW-0812">Transmembrane</keyword>
<evidence type="ECO:0000256" key="4">
    <source>
        <dbReference type="ARBA" id="ARBA00023136"/>
    </source>
</evidence>
<evidence type="ECO:0000256" key="3">
    <source>
        <dbReference type="ARBA" id="ARBA00022989"/>
    </source>
</evidence>
<dbReference type="RefSeq" id="XP_055363532.1">
    <property type="nucleotide sequence ID" value="XM_055507557.1"/>
</dbReference>
<sequence>MYIAQLCLLVCNEIPTSNLILQTYCEKMPQRDRRPHGSDMYAEYKSRVWDNPQNSDNLHNGRGHNHRSRDQRRSAGGSESKTNRHRDVTSDSHNEPHVYRNYHQEEAPGMSRETSVYQSDREYYEQPHRQAVYNLRYVLTSRGLCQVMELFVNLLLVICAGIPYSNNVPYRDVASLGGLYYYYYGGASAFTGAEAEKVKTLDQQFFQLRQPPYVCTMACGGVLMVYVCAMLALGIFRVTYRWPPVLLGEALLNLLIGLGYIPALAFYFIKVQEAYNNPICSERDQMYKSKGLNGYGCQFNGADIAGGLFGVLGVFVFIFGAVLAVRAFRSVRELKEQRRTNEDNNL</sequence>
<protein>
    <submittedName>
        <fullName evidence="10">MARVEL domain-containing protein 3 isoform X1</fullName>
    </submittedName>
</protein>
<dbReference type="InterPro" id="IPR053077">
    <property type="entry name" value="MARVEL_domain_protein_3"/>
</dbReference>
<keyword evidence="9" id="KW-1185">Reference proteome</keyword>
<feature type="compositionally biased region" description="Basic residues" evidence="6">
    <location>
        <begin position="61"/>
        <end position="70"/>
    </location>
</feature>
<feature type="transmembrane region" description="Helical" evidence="7">
    <location>
        <begin position="304"/>
        <end position="328"/>
    </location>
</feature>
<dbReference type="OrthoDB" id="8844724at2759"/>
<dbReference type="InterPro" id="IPR008253">
    <property type="entry name" value="Marvel"/>
</dbReference>
<dbReference type="PROSITE" id="PS51225">
    <property type="entry name" value="MARVEL"/>
    <property type="match status" value="1"/>
</dbReference>
<evidence type="ECO:0000313" key="9">
    <source>
        <dbReference type="Proteomes" id="UP000515150"/>
    </source>
</evidence>
<reference evidence="10" key="1">
    <citation type="submission" date="2025-08" db="UniProtKB">
        <authorList>
            <consortium name="RefSeq"/>
        </authorList>
    </citation>
    <scope>IDENTIFICATION</scope>
</reference>
<name>A0A9W2XPD1_BETSP</name>
<feature type="region of interest" description="Disordered" evidence="6">
    <location>
        <begin position="48"/>
        <end position="119"/>
    </location>
</feature>
<feature type="transmembrane region" description="Helical" evidence="7">
    <location>
        <begin position="211"/>
        <end position="238"/>
    </location>
</feature>
<dbReference type="AlphaFoldDB" id="A0A9W2XPD1"/>
<dbReference type="PANTHER" id="PTHR34609:SF17">
    <property type="entry name" value="GEO08273P1-RELATED"/>
    <property type="match status" value="1"/>
</dbReference>
<proteinExistence type="predicted"/>
<dbReference type="CTD" id="91862"/>
<feature type="compositionally biased region" description="Basic and acidic residues" evidence="6">
    <location>
        <begin position="81"/>
        <end position="106"/>
    </location>
</feature>
<evidence type="ECO:0000256" key="6">
    <source>
        <dbReference type="SAM" id="MobiDB-lite"/>
    </source>
</evidence>
<keyword evidence="4 5" id="KW-0472">Membrane</keyword>
<evidence type="ECO:0000256" key="5">
    <source>
        <dbReference type="PROSITE-ProRule" id="PRU00581"/>
    </source>
</evidence>
<dbReference type="GO" id="GO:0016020">
    <property type="term" value="C:membrane"/>
    <property type="evidence" value="ECO:0007669"/>
    <property type="project" value="UniProtKB-SubCell"/>
</dbReference>
<feature type="transmembrane region" description="Helical" evidence="7">
    <location>
        <begin position="250"/>
        <end position="269"/>
    </location>
</feature>
<keyword evidence="3 7" id="KW-1133">Transmembrane helix</keyword>